<keyword evidence="3" id="KW-1185">Reference proteome</keyword>
<dbReference type="GO" id="GO:0016787">
    <property type="term" value="F:hydrolase activity"/>
    <property type="evidence" value="ECO:0007669"/>
    <property type="project" value="UniProtKB-KW"/>
</dbReference>
<evidence type="ECO:0000313" key="3">
    <source>
        <dbReference type="Proteomes" id="UP001560019"/>
    </source>
</evidence>
<keyword evidence="2" id="KW-0378">Hydrolase</keyword>
<feature type="domain" description="YgjP-like metallopeptidase" evidence="1">
    <location>
        <begin position="24"/>
        <end position="218"/>
    </location>
</feature>
<comment type="caution">
    <text evidence="2">The sequence shown here is derived from an EMBL/GenBank/DDBJ whole genome shotgun (WGS) entry which is preliminary data.</text>
</comment>
<sequence length="230" mass="25415">MSTACLPGDPPVTVHIRRSGRARRYSLRISQLDGRVTLTVPDRAPLDEGLAFLREKEGWIRRHLGRRPDTAQVGLGAELPVEGTQVTLVPGPGRAPRLELGQLVVPGPPEAAGARVRGFLKERARQRLAQASDRHAAALGRGYGRLTLRDTRSRWGSCSAKGDLMYSWRLIMAPPAVLDYVAAHEVAHLVEMNHSPAFWAIVARLCPDHAARRAWLHENAASLHRFRFGD</sequence>
<evidence type="ECO:0000259" key="1">
    <source>
        <dbReference type="Pfam" id="PF01863"/>
    </source>
</evidence>
<organism evidence="2 3">
    <name type="scientific">Rhodovulum iodosum</name>
    <dbReference type="NCBI Taxonomy" id="68291"/>
    <lineage>
        <taxon>Bacteria</taxon>
        <taxon>Pseudomonadati</taxon>
        <taxon>Pseudomonadota</taxon>
        <taxon>Alphaproteobacteria</taxon>
        <taxon>Rhodobacterales</taxon>
        <taxon>Paracoccaceae</taxon>
        <taxon>Rhodovulum</taxon>
    </lineage>
</organism>
<dbReference type="InterPro" id="IPR002725">
    <property type="entry name" value="YgjP-like_metallopeptidase"/>
</dbReference>
<dbReference type="RefSeq" id="WP_125408571.1">
    <property type="nucleotide sequence ID" value="NZ_JBEHHI010000001.1"/>
</dbReference>
<proteinExistence type="predicted"/>
<reference evidence="2 3" key="1">
    <citation type="submission" date="2024-06" db="EMBL/GenBank/DDBJ databases">
        <title>Genome of Rhodovulum iodosum, a marine photoferrotroph.</title>
        <authorList>
            <person name="Bianchini G."/>
            <person name="Nikeleit V."/>
            <person name="Kappler A."/>
            <person name="Bryce C."/>
            <person name="Sanchez-Baracaldo P."/>
        </authorList>
    </citation>
    <scope>NUCLEOTIDE SEQUENCE [LARGE SCALE GENOMIC DNA]</scope>
    <source>
        <strain evidence="2 3">UT/N1</strain>
    </source>
</reference>
<accession>A0ABV3XSQ9</accession>
<dbReference type="InterPro" id="IPR053136">
    <property type="entry name" value="UTP_pyrophosphatase-like"/>
</dbReference>
<dbReference type="PANTHER" id="PTHR30399:SF1">
    <property type="entry name" value="UTP PYROPHOSPHATASE"/>
    <property type="match status" value="1"/>
</dbReference>
<dbReference type="Gene3D" id="3.30.2010.10">
    <property type="entry name" value="Metalloproteases ('zincins'), catalytic domain"/>
    <property type="match status" value="1"/>
</dbReference>
<dbReference type="CDD" id="cd07344">
    <property type="entry name" value="M48_yhfN_like"/>
    <property type="match status" value="1"/>
</dbReference>
<protein>
    <submittedName>
        <fullName evidence="2">Metal-dependent hydrolase</fullName>
    </submittedName>
</protein>
<dbReference type="Proteomes" id="UP001560019">
    <property type="component" value="Unassembled WGS sequence"/>
</dbReference>
<gene>
    <name evidence="2" type="ORF">Ga0609869_001582</name>
</gene>
<evidence type="ECO:0000313" key="2">
    <source>
        <dbReference type="EMBL" id="MEX5728229.1"/>
    </source>
</evidence>
<dbReference type="EMBL" id="JBEHHI010000001">
    <property type="protein sequence ID" value="MEX5728229.1"/>
    <property type="molecule type" value="Genomic_DNA"/>
</dbReference>
<dbReference type="PANTHER" id="PTHR30399">
    <property type="entry name" value="UNCHARACTERIZED PROTEIN YGJP"/>
    <property type="match status" value="1"/>
</dbReference>
<name>A0ABV3XSQ9_9RHOB</name>
<dbReference type="Pfam" id="PF01863">
    <property type="entry name" value="YgjP-like"/>
    <property type="match status" value="1"/>
</dbReference>